<evidence type="ECO:0000313" key="1">
    <source>
        <dbReference type="EMBL" id="MFC3175031.1"/>
    </source>
</evidence>
<dbReference type="EMBL" id="JBHRTQ010000010">
    <property type="protein sequence ID" value="MFC3175031.1"/>
    <property type="molecule type" value="Genomic_DNA"/>
</dbReference>
<comment type="caution">
    <text evidence="1">The sequence shown here is derived from an EMBL/GenBank/DDBJ whole genome shotgun (WGS) entry which is preliminary data.</text>
</comment>
<gene>
    <name evidence="1" type="ORF">ACFOD9_12295</name>
</gene>
<reference evidence="2" key="1">
    <citation type="journal article" date="2019" name="Int. J. Syst. Evol. Microbiol.">
        <title>The Global Catalogue of Microorganisms (GCM) 10K type strain sequencing project: providing services to taxonomists for standard genome sequencing and annotation.</title>
        <authorList>
            <consortium name="The Broad Institute Genomics Platform"/>
            <consortium name="The Broad Institute Genome Sequencing Center for Infectious Disease"/>
            <person name="Wu L."/>
            <person name="Ma J."/>
        </authorList>
    </citation>
    <scope>NUCLEOTIDE SEQUENCE [LARGE SCALE GENOMIC DNA]</scope>
    <source>
        <strain evidence="2">KCTC 42984</strain>
    </source>
</reference>
<name>A0ABV7IUZ6_9SPHN</name>
<accession>A0ABV7IUZ6</accession>
<proteinExistence type="predicted"/>
<dbReference type="PANTHER" id="PTHR40455">
    <property type="entry name" value="ANTITOXIN HIGA"/>
    <property type="match status" value="1"/>
</dbReference>
<dbReference type="InterPro" id="IPR039060">
    <property type="entry name" value="Antitox_HigA"/>
</dbReference>
<dbReference type="RefSeq" id="WP_379510406.1">
    <property type="nucleotide sequence ID" value="NZ_JBHRTQ010000010.1"/>
</dbReference>
<keyword evidence="2" id="KW-1185">Reference proteome</keyword>
<evidence type="ECO:0000313" key="2">
    <source>
        <dbReference type="Proteomes" id="UP001595604"/>
    </source>
</evidence>
<sequence>MEITPIRTEADHRTAVAEIERLWDAREGTEAFDRLDVLATLVDAWEARRWPVAELDPVDTIKADMALNGRSLGDLTAVIGKSRATEVLKRQRPLTLGMIRKLHQAWHIPADRLVGEYQLASKG</sequence>
<dbReference type="PANTHER" id="PTHR40455:SF1">
    <property type="entry name" value="ANTITOXIN HIGA"/>
    <property type="match status" value="1"/>
</dbReference>
<dbReference type="Proteomes" id="UP001595604">
    <property type="component" value="Unassembled WGS sequence"/>
</dbReference>
<protein>
    <submittedName>
        <fullName evidence="1">Type II toxin-antitoxin system HigA family antitoxin</fullName>
    </submittedName>
</protein>
<organism evidence="1 2">
    <name type="scientific">Novosphingobium bradum</name>
    <dbReference type="NCBI Taxonomy" id="1737444"/>
    <lineage>
        <taxon>Bacteria</taxon>
        <taxon>Pseudomonadati</taxon>
        <taxon>Pseudomonadota</taxon>
        <taxon>Alphaproteobacteria</taxon>
        <taxon>Sphingomonadales</taxon>
        <taxon>Sphingomonadaceae</taxon>
        <taxon>Novosphingobium</taxon>
    </lineage>
</organism>